<dbReference type="GO" id="GO:0000932">
    <property type="term" value="C:P-body"/>
    <property type="evidence" value="ECO:0007669"/>
    <property type="project" value="TreeGrafter"/>
</dbReference>
<proteinExistence type="predicted"/>
<dbReference type="EMBL" id="CAXHTB010000022">
    <property type="protein sequence ID" value="CAL0329481.1"/>
    <property type="molecule type" value="Genomic_DNA"/>
</dbReference>
<dbReference type="Proteomes" id="UP001497480">
    <property type="component" value="Unassembled WGS sequence"/>
</dbReference>
<dbReference type="PANTHER" id="PTHR13162">
    <property type="entry name" value="CCR4-NOT TRANSCRIPTION COMPLEX"/>
    <property type="match status" value="1"/>
</dbReference>
<name>A0AAV1Y627_LUPLU</name>
<dbReference type="GO" id="GO:0000288">
    <property type="term" value="P:nuclear-transcribed mRNA catabolic process, deadenylation-dependent decay"/>
    <property type="evidence" value="ECO:0007669"/>
    <property type="project" value="TreeGrafter"/>
</dbReference>
<dbReference type="CDD" id="cd20710">
    <property type="entry name" value="NOT1_connector"/>
    <property type="match status" value="1"/>
</dbReference>
<feature type="compositionally biased region" description="Polar residues" evidence="1">
    <location>
        <begin position="510"/>
        <end position="533"/>
    </location>
</feature>
<evidence type="ECO:0000313" key="5">
    <source>
        <dbReference type="Proteomes" id="UP001497480"/>
    </source>
</evidence>
<evidence type="ECO:0008006" key="6">
    <source>
        <dbReference type="Google" id="ProtNLM"/>
    </source>
</evidence>
<dbReference type="InterPro" id="IPR024557">
    <property type="entry name" value="CNOT1_dom_4"/>
</dbReference>
<dbReference type="Pfam" id="PF12842">
    <property type="entry name" value="DUF3819"/>
    <property type="match status" value="1"/>
</dbReference>
<dbReference type="Gene3D" id="1.25.40.790">
    <property type="match status" value="2"/>
</dbReference>
<feature type="domain" description="CCR4-NOT transcription complex subunit 1" evidence="2">
    <location>
        <begin position="282"/>
        <end position="423"/>
    </location>
</feature>
<sequence>MAPSRTNVKRKLEHHLDKENEEAEDLRYSKVLVLDSDHDALPDIHRNVSLLTSSDSPSINTALLFLSQFATNEEFVDAIIESGAVPASVKHLQLQQQQQQQQQEQDPILNNPYRYDVQTKCAYILGLLAVKLLCNHILQISHLRITHLEVVGFIEETLARISSGHSDGEGVSLASGISSHNSAPATLGHVELKTQFLSNTGGHPHMLSQYAGPLHISMGTLMEEEKVTPPGLSDQLPSAQGLLQASPTPPHFSISQIPTQIPNIGTHVIINQKLSSFGLQMHFQRAVPIAMDRAIKEIVSSIVQRSVSIATQTTKELVLKDYSMESDENRILNAAHLMVASLAGSLAHVTCKEPLRASISSQLRTSLQNLSIGNEILEQAVQLVTNDNLDLGCAVIEQAATDKAINTIDTDIGQQLSLRRKHREGMGSTFFDANLYTQGSMGGVPDYLRPKPGQLSLSQQRVYEDFVRLPWQNQSSQASNSVSSVQSGNAGSVITGYEGVSRQLDDMAESNPSSQLSASSIHNRAADSSSQLSVEKDSVASFPSTASTPELHQVDSSDAVQVIYSEEERKFNKNITVGLIRSELLNLTEYNVHMAKLIDGGRNKAATEFSISLLQTLVIEEPKVISELHNLVDALAKLATKPGSPESLPQLVEMVKNPAASSAALYAGNAGKDDKARQSTDNKDPGLLVANWEELITVEPVEPDPAGFRDQVSMVFAEWYRICELPGANDTTSAHFILQLHQNILLKGDDVADRFFRLLMILAVTVRFILKDVEERKTSFNPRPYFRLFINWLLDLGSLEPVTDGANLQLYEKLCSQARSHK</sequence>
<feature type="region of interest" description="Disordered" evidence="1">
    <location>
        <begin position="507"/>
        <end position="553"/>
    </location>
</feature>
<evidence type="ECO:0000259" key="2">
    <source>
        <dbReference type="Pfam" id="PF12842"/>
    </source>
</evidence>
<evidence type="ECO:0000259" key="3">
    <source>
        <dbReference type="Pfam" id="PF25097"/>
    </source>
</evidence>
<dbReference type="AlphaFoldDB" id="A0AAV1Y627"/>
<dbReference type="GO" id="GO:0060090">
    <property type="term" value="F:molecular adaptor activity"/>
    <property type="evidence" value="ECO:0007669"/>
    <property type="project" value="TreeGrafter"/>
</dbReference>
<feature type="compositionally biased region" description="Polar residues" evidence="1">
    <location>
        <begin position="541"/>
        <end position="553"/>
    </location>
</feature>
<protein>
    <recommendedName>
        <fullName evidence="6">CCR4-NOT transcription complex subunit 1</fullName>
    </recommendedName>
</protein>
<evidence type="ECO:0000256" key="1">
    <source>
        <dbReference type="SAM" id="MobiDB-lite"/>
    </source>
</evidence>
<dbReference type="InterPro" id="IPR055454">
    <property type="entry name" value="CNOT1-like_NOT1_connector"/>
</dbReference>
<feature type="domain" description="CCR4-NOT transcription complex subunit 1-like NOT1 connector" evidence="3">
    <location>
        <begin position="562"/>
        <end position="657"/>
    </location>
</feature>
<reference evidence="4 5" key="1">
    <citation type="submission" date="2024-03" db="EMBL/GenBank/DDBJ databases">
        <authorList>
            <person name="Martinez-Hernandez J."/>
        </authorList>
    </citation>
    <scope>NUCLEOTIDE SEQUENCE [LARGE SCALE GENOMIC DNA]</scope>
</reference>
<dbReference type="GO" id="GO:0017148">
    <property type="term" value="P:negative regulation of translation"/>
    <property type="evidence" value="ECO:0007669"/>
    <property type="project" value="InterPro"/>
</dbReference>
<accession>A0AAV1Y627</accession>
<dbReference type="PANTHER" id="PTHR13162:SF8">
    <property type="entry name" value="CCR4-NOT TRANSCRIPTION COMPLEX SUBUNIT 1"/>
    <property type="match status" value="1"/>
</dbReference>
<gene>
    <name evidence="4" type="ORF">LLUT_LOCUS30541</name>
</gene>
<comment type="caution">
    <text evidence="4">The sequence shown here is derived from an EMBL/GenBank/DDBJ whole genome shotgun (WGS) entry which is preliminary data.</text>
</comment>
<dbReference type="Pfam" id="PF25097">
    <property type="entry name" value="ARM_Cnot1"/>
    <property type="match status" value="1"/>
</dbReference>
<evidence type="ECO:0000313" key="4">
    <source>
        <dbReference type="EMBL" id="CAL0329481.1"/>
    </source>
</evidence>
<keyword evidence="5" id="KW-1185">Reference proteome</keyword>
<organism evidence="4 5">
    <name type="scientific">Lupinus luteus</name>
    <name type="common">European yellow lupine</name>
    <dbReference type="NCBI Taxonomy" id="3873"/>
    <lineage>
        <taxon>Eukaryota</taxon>
        <taxon>Viridiplantae</taxon>
        <taxon>Streptophyta</taxon>
        <taxon>Embryophyta</taxon>
        <taxon>Tracheophyta</taxon>
        <taxon>Spermatophyta</taxon>
        <taxon>Magnoliopsida</taxon>
        <taxon>eudicotyledons</taxon>
        <taxon>Gunneridae</taxon>
        <taxon>Pentapetalae</taxon>
        <taxon>rosids</taxon>
        <taxon>fabids</taxon>
        <taxon>Fabales</taxon>
        <taxon>Fabaceae</taxon>
        <taxon>Papilionoideae</taxon>
        <taxon>50 kb inversion clade</taxon>
        <taxon>genistoids sensu lato</taxon>
        <taxon>core genistoids</taxon>
        <taxon>Genisteae</taxon>
        <taxon>Lupinus</taxon>
    </lineage>
</organism>
<dbReference type="GO" id="GO:0030015">
    <property type="term" value="C:CCR4-NOT core complex"/>
    <property type="evidence" value="ECO:0007669"/>
    <property type="project" value="InterPro"/>
</dbReference>
<dbReference type="InterPro" id="IPR040398">
    <property type="entry name" value="Not1"/>
</dbReference>